<keyword evidence="12 15" id="KW-1133">Transmembrane helix</keyword>
<dbReference type="CDD" id="cd06225">
    <property type="entry name" value="HAMP"/>
    <property type="match status" value="1"/>
</dbReference>
<keyword evidence="8 15" id="KW-0812">Transmembrane</keyword>
<dbReference type="RefSeq" id="WP_014261116.1">
    <property type="nucleotide sequence ID" value="NC_016629.1"/>
</dbReference>
<accession>F3Z3E2</accession>
<evidence type="ECO:0000313" key="20">
    <source>
        <dbReference type="Proteomes" id="UP000007844"/>
    </source>
</evidence>
<dbReference type="SUPFAM" id="SSF55874">
    <property type="entry name" value="ATPase domain of HSP90 chaperone/DNA topoisomerase II/histidine kinase"/>
    <property type="match status" value="1"/>
</dbReference>
<evidence type="ECO:0000313" key="19">
    <source>
        <dbReference type="EMBL" id="EGJ51482.1"/>
    </source>
</evidence>
<dbReference type="InterPro" id="IPR003661">
    <property type="entry name" value="HisK_dim/P_dom"/>
</dbReference>
<dbReference type="CDD" id="cd00130">
    <property type="entry name" value="PAS"/>
    <property type="match status" value="1"/>
</dbReference>
<dbReference type="GO" id="GO:0007234">
    <property type="term" value="P:osmosensory signaling via phosphorelay pathway"/>
    <property type="evidence" value="ECO:0007669"/>
    <property type="project" value="TreeGrafter"/>
</dbReference>
<dbReference type="GO" id="GO:0000156">
    <property type="term" value="F:phosphorelay response regulator activity"/>
    <property type="evidence" value="ECO:0007669"/>
    <property type="project" value="TreeGrafter"/>
</dbReference>
<dbReference type="STRING" id="690850.Desaf_3188"/>
<evidence type="ECO:0000256" key="8">
    <source>
        <dbReference type="ARBA" id="ARBA00022692"/>
    </source>
</evidence>
<dbReference type="AlphaFoldDB" id="F3Z3E2"/>
<evidence type="ECO:0000259" key="17">
    <source>
        <dbReference type="PROSITE" id="PS50112"/>
    </source>
</evidence>
<gene>
    <name evidence="19" type="ORF">Desaf_3188</name>
</gene>
<dbReference type="InterPro" id="IPR036097">
    <property type="entry name" value="HisK_dim/P_sf"/>
</dbReference>
<keyword evidence="20" id="KW-1185">Reference proteome</keyword>
<dbReference type="InterPro" id="IPR005467">
    <property type="entry name" value="His_kinase_dom"/>
</dbReference>
<dbReference type="SUPFAM" id="SSF47384">
    <property type="entry name" value="Homodimeric domain of signal transducing histidine kinase"/>
    <property type="match status" value="1"/>
</dbReference>
<dbReference type="InterPro" id="IPR003660">
    <property type="entry name" value="HAMP_dom"/>
</dbReference>
<evidence type="ECO:0000256" key="11">
    <source>
        <dbReference type="ARBA" id="ARBA00022840"/>
    </source>
</evidence>
<comment type="subcellular location">
    <subcellularLocation>
        <location evidence="2">Cell membrane</location>
    </subcellularLocation>
    <subcellularLocation>
        <location evidence="3">Membrane raft</location>
        <topology evidence="3">Multi-pass membrane protein</topology>
    </subcellularLocation>
</comment>
<evidence type="ECO:0000256" key="10">
    <source>
        <dbReference type="ARBA" id="ARBA00022777"/>
    </source>
</evidence>
<dbReference type="FunFam" id="1.10.287.130:FF:000001">
    <property type="entry name" value="Two-component sensor histidine kinase"/>
    <property type="match status" value="1"/>
</dbReference>
<comment type="catalytic activity">
    <reaction evidence="1">
        <text>ATP + protein L-histidine = ADP + protein N-phospho-L-histidine.</text>
        <dbReference type="EC" id="2.7.13.3"/>
    </reaction>
</comment>
<dbReference type="CDD" id="cd00075">
    <property type="entry name" value="HATPase"/>
    <property type="match status" value="1"/>
</dbReference>
<dbReference type="HOGENOM" id="CLU_000445_89_2_7"/>
<dbReference type="SMART" id="SM00388">
    <property type="entry name" value="HisKA"/>
    <property type="match status" value="1"/>
</dbReference>
<feature type="transmembrane region" description="Helical" evidence="15">
    <location>
        <begin position="12"/>
        <end position="33"/>
    </location>
</feature>
<dbReference type="EC" id="2.7.13.3" evidence="4"/>
<feature type="domain" description="PAS" evidence="17">
    <location>
        <begin position="267"/>
        <end position="338"/>
    </location>
</feature>
<dbReference type="EMBL" id="CP003221">
    <property type="protein sequence ID" value="EGJ51482.1"/>
    <property type="molecule type" value="Genomic_DNA"/>
</dbReference>
<evidence type="ECO:0000256" key="9">
    <source>
        <dbReference type="ARBA" id="ARBA00022741"/>
    </source>
</evidence>
<reference evidence="19 20" key="1">
    <citation type="journal article" date="2011" name="J. Bacteriol.">
        <title>Genome sequence of the mercury-methylating and pleomorphic Desulfovibrio africanus Strain Walvis Bay.</title>
        <authorList>
            <person name="Brown S.D."/>
            <person name="Wall J.D."/>
            <person name="Kucken A.M."/>
            <person name="Gilmour C.C."/>
            <person name="Podar M."/>
            <person name="Brandt C.C."/>
            <person name="Teshima H."/>
            <person name="Detter J.C."/>
            <person name="Han C.S."/>
            <person name="Land M.L."/>
            <person name="Lucas S."/>
            <person name="Han J."/>
            <person name="Pennacchio L."/>
            <person name="Nolan M."/>
            <person name="Pitluck S."/>
            <person name="Woyke T."/>
            <person name="Goodwin L."/>
            <person name="Palumbo A.V."/>
            <person name="Elias D.A."/>
        </authorList>
    </citation>
    <scope>NUCLEOTIDE SEQUENCE [LARGE SCALE GENOMIC DNA]</scope>
    <source>
        <strain evidence="19 20">Walvis Bay</strain>
    </source>
</reference>
<evidence type="ECO:0000256" key="2">
    <source>
        <dbReference type="ARBA" id="ARBA00004236"/>
    </source>
</evidence>
<dbReference type="Pfam" id="PF08448">
    <property type="entry name" value="PAS_4"/>
    <property type="match status" value="1"/>
</dbReference>
<dbReference type="SMART" id="SM00304">
    <property type="entry name" value="HAMP"/>
    <property type="match status" value="1"/>
</dbReference>
<dbReference type="SUPFAM" id="SSF55785">
    <property type="entry name" value="PYP-like sensor domain (PAS domain)"/>
    <property type="match status" value="1"/>
</dbReference>
<keyword evidence="7" id="KW-0808">Transferase</keyword>
<evidence type="ECO:0000256" key="13">
    <source>
        <dbReference type="ARBA" id="ARBA00023012"/>
    </source>
</evidence>
<evidence type="ECO:0000256" key="6">
    <source>
        <dbReference type="ARBA" id="ARBA00022553"/>
    </source>
</evidence>
<keyword evidence="9" id="KW-0547">Nucleotide-binding</keyword>
<evidence type="ECO:0000256" key="12">
    <source>
        <dbReference type="ARBA" id="ARBA00022989"/>
    </source>
</evidence>
<dbReference type="Gene3D" id="3.30.565.10">
    <property type="entry name" value="Histidine kinase-like ATPase, C-terminal domain"/>
    <property type="match status" value="1"/>
</dbReference>
<dbReference type="GO" id="GO:0000155">
    <property type="term" value="F:phosphorelay sensor kinase activity"/>
    <property type="evidence" value="ECO:0007669"/>
    <property type="project" value="InterPro"/>
</dbReference>
<keyword evidence="10 19" id="KW-0418">Kinase</keyword>
<organism evidence="19 20">
    <name type="scientific">Desulfocurvibacter africanus subsp. africanus str. Walvis Bay</name>
    <dbReference type="NCBI Taxonomy" id="690850"/>
    <lineage>
        <taxon>Bacteria</taxon>
        <taxon>Pseudomonadati</taxon>
        <taxon>Thermodesulfobacteriota</taxon>
        <taxon>Desulfovibrionia</taxon>
        <taxon>Desulfovibrionales</taxon>
        <taxon>Desulfovibrionaceae</taxon>
        <taxon>Desulfocurvibacter</taxon>
    </lineage>
</organism>
<dbReference type="GO" id="GO:0005524">
    <property type="term" value="F:ATP binding"/>
    <property type="evidence" value="ECO:0007669"/>
    <property type="project" value="UniProtKB-KW"/>
</dbReference>
<feature type="transmembrane region" description="Helical" evidence="15">
    <location>
        <begin position="182"/>
        <end position="205"/>
    </location>
</feature>
<dbReference type="PROSITE" id="PS50109">
    <property type="entry name" value="HIS_KIN"/>
    <property type="match status" value="1"/>
</dbReference>
<dbReference type="SUPFAM" id="SSF158472">
    <property type="entry name" value="HAMP domain-like"/>
    <property type="match status" value="1"/>
</dbReference>
<dbReference type="Pfam" id="PF00672">
    <property type="entry name" value="HAMP"/>
    <property type="match status" value="1"/>
</dbReference>
<keyword evidence="5" id="KW-1003">Cell membrane</keyword>
<dbReference type="Proteomes" id="UP000007844">
    <property type="component" value="Chromosome"/>
</dbReference>
<proteinExistence type="predicted"/>
<dbReference type="Pfam" id="PF00512">
    <property type="entry name" value="HisKA"/>
    <property type="match status" value="1"/>
</dbReference>
<dbReference type="InterPro" id="IPR050351">
    <property type="entry name" value="BphY/WalK/GraS-like"/>
</dbReference>
<evidence type="ECO:0000256" key="3">
    <source>
        <dbReference type="ARBA" id="ARBA00004314"/>
    </source>
</evidence>
<dbReference type="Gene3D" id="3.30.450.20">
    <property type="entry name" value="PAS domain"/>
    <property type="match status" value="1"/>
</dbReference>
<dbReference type="Pfam" id="PF02518">
    <property type="entry name" value="HATPase_c"/>
    <property type="match status" value="1"/>
</dbReference>
<keyword evidence="14 15" id="KW-0472">Membrane</keyword>
<dbReference type="InterPro" id="IPR003594">
    <property type="entry name" value="HATPase_dom"/>
</dbReference>
<sequence length="614" mass="67560">MAELFGLRSFRVRILLGYGAAIVIIAIVFGWSVTNVRTLGLASESILKENYKSILAAENMINDLERQDSLLLYELLGINPATSEAFRAMESDFLQWLGKAKDNITIESEVALLEKLEAGYLAFLGNAHGFYQKPAVERATFYQMEVQPLFLAVRQSCVDLRELNQEAMVQASAQAQQLASKAVLRMVAAGAAVTVIGLVLSIFLARRLASPVERMREAAKRIADGDYDVQVPVSGQDELAQLAGQFNSMAKRLEQYHAMNIGKILAEKHKTEAILQSVDDGIVVVDPEFSIMSINLMAGSIFNVSPEEVSGKHVLEAIRDERLSKLIKQAIETGRQPELDEQESTLSVSRGEKQVYYSFSVVPVHIGHGPVIAAVLLLRDVTRLRELDRLKSEFVMTASHELRTPLTSIGMSIDLLKDKAGSKLSDRERQLLTVAQEDVQRLKALVNELLDLSKIEAGKLEIDFERVPLPLICEKTAKIMATQAEQAGVELAFSCDEGLPEVRVDPNKITWVLVNLVGNALRHTPENGHVRVAAKQAGRFAHVSVSDDGEGIPLEFQTKIFDKFVQVKSRRTSSGTGLGLAICKEIVRAHGGTIWVESTPGKGTTFTFTVPIAE</sequence>
<evidence type="ECO:0000256" key="1">
    <source>
        <dbReference type="ARBA" id="ARBA00000085"/>
    </source>
</evidence>
<dbReference type="InterPro" id="IPR013656">
    <property type="entry name" value="PAS_4"/>
</dbReference>
<dbReference type="SMART" id="SM00091">
    <property type="entry name" value="PAS"/>
    <property type="match status" value="1"/>
</dbReference>
<dbReference type="NCBIfam" id="TIGR00229">
    <property type="entry name" value="sensory_box"/>
    <property type="match status" value="1"/>
</dbReference>
<evidence type="ECO:0000259" key="18">
    <source>
        <dbReference type="PROSITE" id="PS50885"/>
    </source>
</evidence>
<feature type="domain" description="Histidine kinase" evidence="16">
    <location>
        <begin position="397"/>
        <end position="614"/>
    </location>
</feature>
<dbReference type="KEGG" id="daf:Desaf_3188"/>
<evidence type="ECO:0000256" key="15">
    <source>
        <dbReference type="SAM" id="Phobius"/>
    </source>
</evidence>
<dbReference type="PROSITE" id="PS50112">
    <property type="entry name" value="PAS"/>
    <property type="match status" value="1"/>
</dbReference>
<keyword evidence="13" id="KW-0902">Two-component regulatory system</keyword>
<dbReference type="GO" id="GO:0005886">
    <property type="term" value="C:plasma membrane"/>
    <property type="evidence" value="ECO:0007669"/>
    <property type="project" value="UniProtKB-SubCell"/>
</dbReference>
<dbReference type="Gene3D" id="1.10.287.130">
    <property type="match status" value="1"/>
</dbReference>
<dbReference type="InterPro" id="IPR000014">
    <property type="entry name" value="PAS"/>
</dbReference>
<dbReference type="PANTHER" id="PTHR42878:SF7">
    <property type="entry name" value="SENSOR HISTIDINE KINASE GLRK"/>
    <property type="match status" value="1"/>
</dbReference>
<dbReference type="GO" id="GO:0045121">
    <property type="term" value="C:membrane raft"/>
    <property type="evidence" value="ECO:0007669"/>
    <property type="project" value="UniProtKB-SubCell"/>
</dbReference>
<dbReference type="PANTHER" id="PTHR42878">
    <property type="entry name" value="TWO-COMPONENT HISTIDINE KINASE"/>
    <property type="match status" value="1"/>
</dbReference>
<dbReference type="InterPro" id="IPR004358">
    <property type="entry name" value="Sig_transdc_His_kin-like_C"/>
</dbReference>
<name>F3Z3E2_DESAF</name>
<evidence type="ECO:0000256" key="5">
    <source>
        <dbReference type="ARBA" id="ARBA00022475"/>
    </source>
</evidence>
<dbReference type="PROSITE" id="PS50885">
    <property type="entry name" value="HAMP"/>
    <property type="match status" value="1"/>
</dbReference>
<evidence type="ECO:0000256" key="4">
    <source>
        <dbReference type="ARBA" id="ARBA00012438"/>
    </source>
</evidence>
<dbReference type="InterPro" id="IPR036890">
    <property type="entry name" value="HATPase_C_sf"/>
</dbReference>
<dbReference type="Gene3D" id="6.10.340.10">
    <property type="match status" value="1"/>
</dbReference>
<dbReference type="FunFam" id="3.30.565.10:FF:000023">
    <property type="entry name" value="PAS domain-containing sensor histidine kinase"/>
    <property type="match status" value="1"/>
</dbReference>
<dbReference type="InterPro" id="IPR035965">
    <property type="entry name" value="PAS-like_dom_sf"/>
</dbReference>
<feature type="domain" description="HAMP" evidence="18">
    <location>
        <begin position="206"/>
        <end position="258"/>
    </location>
</feature>
<protein>
    <recommendedName>
        <fullName evidence="4">histidine kinase</fullName>
        <ecNumber evidence="4">2.7.13.3</ecNumber>
    </recommendedName>
</protein>
<dbReference type="PRINTS" id="PR00344">
    <property type="entry name" value="BCTRLSENSOR"/>
</dbReference>
<dbReference type="CDD" id="cd00082">
    <property type="entry name" value="HisKA"/>
    <property type="match status" value="1"/>
</dbReference>
<evidence type="ECO:0000256" key="7">
    <source>
        <dbReference type="ARBA" id="ARBA00022679"/>
    </source>
</evidence>
<dbReference type="eggNOG" id="COG5002">
    <property type="taxonomic scope" value="Bacteria"/>
</dbReference>
<evidence type="ECO:0000256" key="14">
    <source>
        <dbReference type="ARBA" id="ARBA00023136"/>
    </source>
</evidence>
<evidence type="ECO:0000259" key="16">
    <source>
        <dbReference type="PROSITE" id="PS50109"/>
    </source>
</evidence>
<dbReference type="GO" id="GO:0030295">
    <property type="term" value="F:protein kinase activator activity"/>
    <property type="evidence" value="ECO:0007669"/>
    <property type="project" value="TreeGrafter"/>
</dbReference>
<keyword evidence="6" id="KW-0597">Phosphoprotein</keyword>
<keyword evidence="11" id="KW-0067">ATP-binding</keyword>
<dbReference type="SMART" id="SM00387">
    <property type="entry name" value="HATPase_c"/>
    <property type="match status" value="1"/>
</dbReference>